<accession>Q1MPM3</accession>
<keyword evidence="4" id="KW-1185">Reference proteome</keyword>
<dbReference type="HOGENOM" id="CLU_893682_0_0_7"/>
<dbReference type="Proteomes" id="UP000002430">
    <property type="component" value="Chromosome"/>
</dbReference>
<evidence type="ECO:0000256" key="1">
    <source>
        <dbReference type="SAM" id="MobiDB-lite"/>
    </source>
</evidence>
<dbReference type="eggNOG" id="ENOG50317R6">
    <property type="taxonomic scope" value="Bacteria"/>
</dbReference>
<feature type="transmembrane region" description="Helical" evidence="2">
    <location>
        <begin position="29"/>
        <end position="51"/>
    </location>
</feature>
<feature type="compositionally biased region" description="Polar residues" evidence="1">
    <location>
        <begin position="145"/>
        <end position="156"/>
    </location>
</feature>
<dbReference type="RefSeq" id="WP_011527083.1">
    <property type="nucleotide sequence ID" value="NC_008011.1"/>
</dbReference>
<feature type="region of interest" description="Disordered" evidence="1">
    <location>
        <begin position="127"/>
        <end position="156"/>
    </location>
</feature>
<evidence type="ECO:0000313" key="3">
    <source>
        <dbReference type="EMBL" id="CAJ55054.1"/>
    </source>
</evidence>
<name>Q1MPM3_LAWIP</name>
<evidence type="ECO:0000313" key="4">
    <source>
        <dbReference type="Proteomes" id="UP000002430"/>
    </source>
</evidence>
<organism evidence="3 4">
    <name type="scientific">Lawsonia intracellularis (strain PHE/MN1-00)</name>
    <dbReference type="NCBI Taxonomy" id="363253"/>
    <lineage>
        <taxon>Bacteria</taxon>
        <taxon>Pseudomonadati</taxon>
        <taxon>Thermodesulfobacteriota</taxon>
        <taxon>Desulfovibrionia</taxon>
        <taxon>Desulfovibrionales</taxon>
        <taxon>Desulfovibrionaceae</taxon>
        <taxon>Lawsonia</taxon>
    </lineage>
</organism>
<dbReference type="EMBL" id="AM180252">
    <property type="protein sequence ID" value="CAJ55054.1"/>
    <property type="molecule type" value="Genomic_DNA"/>
</dbReference>
<evidence type="ECO:0000256" key="2">
    <source>
        <dbReference type="SAM" id="Phobius"/>
    </source>
</evidence>
<sequence length="311" mass="34517">MNTKSSMLSLILMHDDGEARSIRISKRGLWLLVILTILAPIAGLIGLWVGWEAWESMSNWQQEKLAYQTQIDELRVQLERFATLEALLKRQDAALGSKVDNPQLQKERQVNTSEKKDVKKTIEENEGVAKNSSSMGTIMPPKAIPQSSIVPTSTGSGVKEISHAFESHSSDKQNYEGNIHTTSIQPSVVTGKSAHTTGEQSSFIDYGVVKVENVQKQIIQGKRIQAQISLFNTEKVPQLSGHVQFALITNDGKKYALSGSDTSFRITRFKSMFIDSELPVSDAIAQKSKLLIEVVSGDKVVFRQLYPLSEK</sequence>
<proteinExistence type="predicted"/>
<gene>
    <name evidence="3" type="ordered locus">LI1000</name>
</gene>
<reference evidence="3 4" key="1">
    <citation type="submission" date="2005-11" db="EMBL/GenBank/DDBJ databases">
        <title>The complete genome sequence of Lawsonia intracellularis: the causative agent of proliferative enteropathy.</title>
        <authorList>
            <person name="Kaur K."/>
            <person name="Zhang Q."/>
            <person name="Beckler D."/>
            <person name="Munir S."/>
            <person name="Li L."/>
            <person name="Kinsley K."/>
            <person name="Herron L."/>
            <person name="Peterson A."/>
            <person name="May B."/>
            <person name="Singh S."/>
            <person name="Gebhart C."/>
            <person name="Kapur V."/>
        </authorList>
    </citation>
    <scope>NUCLEOTIDE SEQUENCE [LARGE SCALE GENOMIC DNA]</scope>
    <source>
        <strain evidence="3 4">PHE/MN1-00</strain>
    </source>
</reference>
<protein>
    <submittedName>
        <fullName evidence="3">Uncharacterized protein</fullName>
    </submittedName>
</protein>
<dbReference type="KEGG" id="lip:LI1000"/>
<dbReference type="AlphaFoldDB" id="Q1MPM3"/>
<keyword evidence="2" id="KW-1133">Transmembrane helix</keyword>
<keyword evidence="2" id="KW-0812">Transmembrane</keyword>
<dbReference type="STRING" id="363253.LI1000"/>
<keyword evidence="2" id="KW-0472">Membrane</keyword>
<dbReference type="OrthoDB" id="5457316at2"/>